<dbReference type="EMBL" id="CAADRA010005597">
    <property type="protein sequence ID" value="VFT91613.1"/>
    <property type="molecule type" value="Genomic_DNA"/>
</dbReference>
<evidence type="ECO:0000313" key="9">
    <source>
        <dbReference type="Proteomes" id="UP000332933"/>
    </source>
</evidence>
<feature type="transmembrane region" description="Helical" evidence="6">
    <location>
        <begin position="202"/>
        <end position="222"/>
    </location>
</feature>
<reference evidence="7" key="2">
    <citation type="submission" date="2019-06" db="EMBL/GenBank/DDBJ databases">
        <title>Genomics analysis of Aphanomyces spp. identifies a new class of oomycete effector associated with host adaptation.</title>
        <authorList>
            <person name="Gaulin E."/>
        </authorList>
    </citation>
    <scope>NUCLEOTIDE SEQUENCE</scope>
    <source>
        <strain evidence="7">CBS 578.67</strain>
    </source>
</reference>
<evidence type="ECO:0000256" key="3">
    <source>
        <dbReference type="ARBA" id="ARBA00022989"/>
    </source>
</evidence>
<feature type="transmembrane region" description="Helical" evidence="6">
    <location>
        <begin position="228"/>
        <end position="254"/>
    </location>
</feature>
<keyword evidence="2 6" id="KW-0812">Transmembrane</keyword>
<dbReference type="AlphaFoldDB" id="A0A485L1L9"/>
<evidence type="ECO:0000313" key="7">
    <source>
        <dbReference type="EMBL" id="KAF0694321.1"/>
    </source>
</evidence>
<feature type="region of interest" description="Disordered" evidence="5">
    <location>
        <begin position="167"/>
        <end position="194"/>
    </location>
</feature>
<reference evidence="8 9" key="1">
    <citation type="submission" date="2019-03" db="EMBL/GenBank/DDBJ databases">
        <authorList>
            <person name="Gaulin E."/>
            <person name="Dumas B."/>
        </authorList>
    </citation>
    <scope>NUCLEOTIDE SEQUENCE [LARGE SCALE GENOMIC DNA]</scope>
    <source>
        <strain evidence="8">CBS 568.67</strain>
    </source>
</reference>
<dbReference type="EMBL" id="VJMH01005576">
    <property type="protein sequence ID" value="KAF0694321.1"/>
    <property type="molecule type" value="Genomic_DNA"/>
</dbReference>
<dbReference type="GO" id="GO:0005886">
    <property type="term" value="C:plasma membrane"/>
    <property type="evidence" value="ECO:0007669"/>
    <property type="project" value="TreeGrafter"/>
</dbReference>
<protein>
    <submittedName>
        <fullName evidence="8">Aste57867_14795 protein</fullName>
    </submittedName>
</protein>
<sequence>MLFAMPLVALADGNATTATCGAIVPKDDYDHPMHVAAIFIIFGVSLLGSMLPVISNYISCLRNSRKALSLLNSFGFGVVVATAFIHMIPPAIDTLNSPCLALPYKGLAMVIVVFTILIMQVTETELVLAMTAQPDSSSIVLLNDDNHHHHMPKPAADSDYHVECTPNAATMPSTSHRGGGHHHHAHQPADQKSADTRKKINVVIFEIGVAIHSVIIGLNLGVATGAAFTTLLVALCFHQFFEGVAVGSSAVSAFKSARNSIYTAIGYSFTTPLGIVLGIAINSSYSDTSSASLWVRGTLDAIAGGILVYTGLVELLTYQYTINQEFHDKSRVVRALNYIFLWLGAGAMAVVGYWT</sequence>
<proteinExistence type="predicted"/>
<dbReference type="InterPro" id="IPR003689">
    <property type="entry name" value="ZIP"/>
</dbReference>
<dbReference type="PANTHER" id="PTHR11040:SF44">
    <property type="entry name" value="PROTEIN ZNTC-RELATED"/>
    <property type="match status" value="1"/>
</dbReference>
<organism evidence="8 9">
    <name type="scientific">Aphanomyces stellatus</name>
    <dbReference type="NCBI Taxonomy" id="120398"/>
    <lineage>
        <taxon>Eukaryota</taxon>
        <taxon>Sar</taxon>
        <taxon>Stramenopiles</taxon>
        <taxon>Oomycota</taxon>
        <taxon>Saprolegniomycetes</taxon>
        <taxon>Saprolegniales</taxon>
        <taxon>Verrucalvaceae</taxon>
        <taxon>Aphanomyces</taxon>
    </lineage>
</organism>
<dbReference type="OrthoDB" id="91983at2759"/>
<evidence type="ECO:0000256" key="6">
    <source>
        <dbReference type="SAM" id="Phobius"/>
    </source>
</evidence>
<feature type="transmembrane region" description="Helical" evidence="6">
    <location>
        <begin position="101"/>
        <end position="121"/>
    </location>
</feature>
<evidence type="ECO:0000256" key="4">
    <source>
        <dbReference type="ARBA" id="ARBA00023136"/>
    </source>
</evidence>
<evidence type="ECO:0000313" key="8">
    <source>
        <dbReference type="EMBL" id="VFT91613.1"/>
    </source>
</evidence>
<feature type="transmembrane region" description="Helical" evidence="6">
    <location>
        <begin position="70"/>
        <end position="89"/>
    </location>
</feature>
<keyword evidence="3 6" id="KW-1133">Transmembrane helix</keyword>
<evidence type="ECO:0000256" key="5">
    <source>
        <dbReference type="SAM" id="MobiDB-lite"/>
    </source>
</evidence>
<comment type="subcellular location">
    <subcellularLocation>
        <location evidence="1">Membrane</location>
        <topology evidence="1">Multi-pass membrane protein</topology>
    </subcellularLocation>
</comment>
<accession>A0A485L1L9</accession>
<name>A0A485L1L9_9STRA</name>
<dbReference type="Pfam" id="PF02535">
    <property type="entry name" value="Zip"/>
    <property type="match status" value="1"/>
</dbReference>
<evidence type="ECO:0000256" key="2">
    <source>
        <dbReference type="ARBA" id="ARBA00022692"/>
    </source>
</evidence>
<feature type="transmembrane region" description="Helical" evidence="6">
    <location>
        <begin position="301"/>
        <end position="323"/>
    </location>
</feature>
<gene>
    <name evidence="8" type="primary">Aste57867_14795</name>
    <name evidence="7" type="ORF">As57867_014740</name>
    <name evidence="8" type="ORF">ASTE57867_14795</name>
</gene>
<dbReference type="PANTHER" id="PTHR11040">
    <property type="entry name" value="ZINC/IRON TRANSPORTER"/>
    <property type="match status" value="1"/>
</dbReference>
<feature type="transmembrane region" description="Helical" evidence="6">
    <location>
        <begin position="335"/>
        <end position="354"/>
    </location>
</feature>
<dbReference type="Proteomes" id="UP000332933">
    <property type="component" value="Unassembled WGS sequence"/>
</dbReference>
<keyword evidence="9" id="KW-1185">Reference proteome</keyword>
<feature type="transmembrane region" description="Helical" evidence="6">
    <location>
        <begin position="36"/>
        <end position="58"/>
    </location>
</feature>
<evidence type="ECO:0000256" key="1">
    <source>
        <dbReference type="ARBA" id="ARBA00004141"/>
    </source>
</evidence>
<dbReference type="GO" id="GO:0005385">
    <property type="term" value="F:zinc ion transmembrane transporter activity"/>
    <property type="evidence" value="ECO:0007669"/>
    <property type="project" value="TreeGrafter"/>
</dbReference>
<feature type="transmembrane region" description="Helical" evidence="6">
    <location>
        <begin position="261"/>
        <end position="281"/>
    </location>
</feature>
<keyword evidence="4 6" id="KW-0472">Membrane</keyword>